<dbReference type="AlphaFoldDB" id="A0A5E4EPQ4"/>
<feature type="region of interest" description="Disordered" evidence="1">
    <location>
        <begin position="88"/>
        <end position="114"/>
    </location>
</feature>
<evidence type="ECO:0000313" key="3">
    <source>
        <dbReference type="EMBL" id="VVA15838.1"/>
    </source>
</evidence>
<dbReference type="PANTHER" id="PTHR33052">
    <property type="entry name" value="DUF4228 DOMAIN PROTEIN-RELATED"/>
    <property type="match status" value="1"/>
</dbReference>
<accession>A0A5E4EPQ4</accession>
<dbReference type="OMA" id="VPNRTIY"/>
<dbReference type="Proteomes" id="UP000327085">
    <property type="component" value="Chromosome 8"/>
</dbReference>
<evidence type="ECO:0000313" key="2">
    <source>
        <dbReference type="EMBL" id="KAI5315521.1"/>
    </source>
</evidence>
<feature type="compositionally biased region" description="Low complexity" evidence="1">
    <location>
        <begin position="88"/>
        <end position="97"/>
    </location>
</feature>
<name>A0A5E4EPQ4_PRUDU</name>
<dbReference type="EMBL" id="JAJFAZ020000008">
    <property type="protein sequence ID" value="KAI5315521.1"/>
    <property type="molecule type" value="Genomic_DNA"/>
</dbReference>
<dbReference type="Pfam" id="PF14009">
    <property type="entry name" value="PADRE"/>
    <property type="match status" value="1"/>
</dbReference>
<dbReference type="EMBL" id="CABIKO010000016">
    <property type="protein sequence ID" value="VVA15838.1"/>
    <property type="molecule type" value="Genomic_DNA"/>
</dbReference>
<organism evidence="3 4">
    <name type="scientific">Prunus dulcis</name>
    <name type="common">Almond</name>
    <name type="synonym">Amygdalus dulcis</name>
    <dbReference type="NCBI Taxonomy" id="3755"/>
    <lineage>
        <taxon>Eukaryota</taxon>
        <taxon>Viridiplantae</taxon>
        <taxon>Streptophyta</taxon>
        <taxon>Embryophyta</taxon>
        <taxon>Tracheophyta</taxon>
        <taxon>Spermatophyta</taxon>
        <taxon>Magnoliopsida</taxon>
        <taxon>eudicotyledons</taxon>
        <taxon>Gunneridae</taxon>
        <taxon>Pentapetalae</taxon>
        <taxon>rosids</taxon>
        <taxon>fabids</taxon>
        <taxon>Rosales</taxon>
        <taxon>Rosaceae</taxon>
        <taxon>Amygdaloideae</taxon>
        <taxon>Amygdaleae</taxon>
        <taxon>Prunus</taxon>
    </lineage>
</organism>
<feature type="region of interest" description="Disordered" evidence="1">
    <location>
        <begin position="144"/>
        <end position="185"/>
    </location>
</feature>
<gene>
    <name evidence="3" type="ORF">ALMOND_2B032838</name>
    <name evidence="2" type="ORF">L3X38_044697</name>
</gene>
<keyword evidence="5" id="KW-1185">Reference proteome</keyword>
<dbReference type="Gramene" id="VVA15838">
    <property type="protein sequence ID" value="VVA15838"/>
    <property type="gene ID" value="Prudul26B032838"/>
</dbReference>
<sequence length="270" mass="30711">MGSITREEGVLKLVRPGRRVEVHKEPITAQEVMRKYPRHSITRPDIFEFPWIVVKAEAVLTPGKLFFIVPNRTIYQLLKARERGCQSSFSSSSQQRQSAKDHGLHPASEQLTSPPKAYAGVTLKHQEQRRRLKHQFFSCATVSPSDEEVDSDKGLQTDSQVGAWPGLSSTNKKTHGKSKQKPQINSKIKTRHGRVYDYSKKNNITAKLAGLEITDSKQVTLLKSCLRKPDSARKSLRLKVAFTLPNKDKERVKQQSMITHSWMQYPDYSS</sequence>
<proteinExistence type="predicted"/>
<reference evidence="4" key="2">
    <citation type="journal article" date="2020" name="Plant J.">
        <title>Transposons played a major role in the diversification between the closely related almond and peach genomes: results from the almond genome sequence.</title>
        <authorList>
            <person name="Alioto T."/>
            <person name="Alexiou K.G."/>
            <person name="Bardil A."/>
            <person name="Barteri F."/>
            <person name="Castanera R."/>
            <person name="Cruz F."/>
            <person name="Dhingra A."/>
            <person name="Duval H."/>
            <person name="Fernandez I Marti A."/>
            <person name="Frias L."/>
            <person name="Galan B."/>
            <person name="Garcia J.L."/>
            <person name="Howad W."/>
            <person name="Gomez-Garrido J."/>
            <person name="Gut M."/>
            <person name="Julca I."/>
            <person name="Morata J."/>
            <person name="Puigdomenech P."/>
            <person name="Ribeca P."/>
            <person name="Rubio Cabetas M.J."/>
            <person name="Vlasova A."/>
            <person name="Wirthensohn M."/>
            <person name="Garcia-Mas J."/>
            <person name="Gabaldon T."/>
            <person name="Casacuberta J.M."/>
            <person name="Arus P."/>
        </authorList>
    </citation>
    <scope>NUCLEOTIDE SEQUENCE [LARGE SCALE GENOMIC DNA]</scope>
    <source>
        <strain evidence="4">cv. Texas</strain>
    </source>
</reference>
<dbReference type="InParanoid" id="A0A5E4EPQ4"/>
<reference evidence="2 5" key="3">
    <citation type="journal article" date="2022" name="G3 (Bethesda)">
        <title>Whole-genome sequence and methylome profiling of the almond [Prunus dulcis (Mill.) D.A. Webb] cultivar 'Nonpareil'.</title>
        <authorList>
            <person name="D'Amico-Willman K.M."/>
            <person name="Ouma W.Z."/>
            <person name="Meulia T."/>
            <person name="Sideli G.M."/>
            <person name="Gradziel T.M."/>
            <person name="Fresnedo-Ramirez J."/>
        </authorList>
    </citation>
    <scope>NUCLEOTIDE SEQUENCE [LARGE SCALE GENOMIC DNA]</scope>
    <source>
        <strain evidence="2">Clone GOH B32 T37-40</strain>
    </source>
</reference>
<reference evidence="3" key="1">
    <citation type="submission" date="2019-07" db="EMBL/GenBank/DDBJ databases">
        <authorList>
            <person name="Alioto T."/>
            <person name="Alioto T."/>
            <person name="Gomez Garrido J."/>
        </authorList>
    </citation>
    <scope>NUCLEOTIDE SEQUENCE</scope>
</reference>
<dbReference type="Proteomes" id="UP001054821">
    <property type="component" value="Chromosome 8"/>
</dbReference>
<evidence type="ECO:0000313" key="4">
    <source>
        <dbReference type="Proteomes" id="UP000327085"/>
    </source>
</evidence>
<protein>
    <submittedName>
        <fullName evidence="3">Uncharacterized protein</fullName>
    </submittedName>
</protein>
<evidence type="ECO:0000256" key="1">
    <source>
        <dbReference type="SAM" id="MobiDB-lite"/>
    </source>
</evidence>
<dbReference type="InterPro" id="IPR025322">
    <property type="entry name" value="PADRE_dom"/>
</dbReference>
<evidence type="ECO:0000313" key="5">
    <source>
        <dbReference type="Proteomes" id="UP001054821"/>
    </source>
</evidence>